<dbReference type="Proteomes" id="UP000075883">
    <property type="component" value="Unassembled WGS sequence"/>
</dbReference>
<keyword evidence="2" id="KW-1185">Reference proteome</keyword>
<reference evidence="2" key="1">
    <citation type="submission" date="2013-09" db="EMBL/GenBank/DDBJ databases">
        <title>The Genome Sequence of Anopheles culicifacies species A.</title>
        <authorList>
            <consortium name="The Broad Institute Genomics Platform"/>
            <person name="Neafsey D.E."/>
            <person name="Besansky N."/>
            <person name="Howell P."/>
            <person name="Walton C."/>
            <person name="Young S.K."/>
            <person name="Zeng Q."/>
            <person name="Gargeya S."/>
            <person name="Fitzgerald M."/>
            <person name="Haas B."/>
            <person name="Abouelleil A."/>
            <person name="Allen A.W."/>
            <person name="Alvarado L."/>
            <person name="Arachchi H.M."/>
            <person name="Berlin A.M."/>
            <person name="Chapman S.B."/>
            <person name="Gainer-Dewar J."/>
            <person name="Goldberg J."/>
            <person name="Griggs A."/>
            <person name="Gujja S."/>
            <person name="Hansen M."/>
            <person name="Howarth C."/>
            <person name="Imamovic A."/>
            <person name="Ireland A."/>
            <person name="Larimer J."/>
            <person name="McCowan C."/>
            <person name="Murphy C."/>
            <person name="Pearson M."/>
            <person name="Poon T.W."/>
            <person name="Priest M."/>
            <person name="Roberts A."/>
            <person name="Saif S."/>
            <person name="Shea T."/>
            <person name="Sisk P."/>
            <person name="Sykes S."/>
            <person name="Wortman J."/>
            <person name="Nusbaum C."/>
            <person name="Birren B."/>
        </authorList>
    </citation>
    <scope>NUCLEOTIDE SEQUENCE [LARGE SCALE GENOMIC DNA]</scope>
    <source>
        <strain evidence="2">A-37</strain>
    </source>
</reference>
<evidence type="ECO:0000313" key="1">
    <source>
        <dbReference type="EnsemblMetazoa" id="ACUA027256-PA"/>
    </source>
</evidence>
<accession>A0A182MVH9</accession>
<sequence length="450" mass="49676">MCLGIGTETSVLEDTPLKRKYNAPLEVACFDDPLPVSFVLSTNDGAADGALLVLLLVGCGPLVWRIVSGNVVGACPGKPIDVCCKLLLACPTGVLMEETEPLPLTPAAAAAARFCRAYSAFFRFRSIHCSGDSFRKRWRARAAFFANRRIRSASFANRSARCSGVSIVFHKCSRVIRIRSASLASLMARCSGDSIARRKRSRAALRARLMLRSKSVSFWRRRLLRSAFSVKRRRYSSESSGEASVLCMAASLLLLLPAELVVLPWPLRLRRAYSAFFRFRSIHCSGDSFSRRSFALAAFFANRMARCSGVSFALAIRIRSASFANRTALCSGVSIARRNRSLAALRACRMVRSRSVSFCRLRRLLSAFFANLWRYSSSVSVARFCRILSALRARRRARASALSFTYGRRFFFWLDDEDLSGVGSKLVGGAGSRLMGGPGISLRSVRRGSV</sequence>
<evidence type="ECO:0000313" key="2">
    <source>
        <dbReference type="Proteomes" id="UP000075883"/>
    </source>
</evidence>
<dbReference type="EMBL" id="AXCM01003232">
    <property type="status" value="NOT_ANNOTATED_CDS"/>
    <property type="molecule type" value="Genomic_DNA"/>
</dbReference>
<name>A0A182MVH9_9DIPT</name>
<protein>
    <submittedName>
        <fullName evidence="1">Uncharacterized protein</fullName>
    </submittedName>
</protein>
<organism evidence="1 2">
    <name type="scientific">Anopheles culicifacies</name>
    <dbReference type="NCBI Taxonomy" id="139723"/>
    <lineage>
        <taxon>Eukaryota</taxon>
        <taxon>Metazoa</taxon>
        <taxon>Ecdysozoa</taxon>
        <taxon>Arthropoda</taxon>
        <taxon>Hexapoda</taxon>
        <taxon>Insecta</taxon>
        <taxon>Pterygota</taxon>
        <taxon>Neoptera</taxon>
        <taxon>Endopterygota</taxon>
        <taxon>Diptera</taxon>
        <taxon>Nematocera</taxon>
        <taxon>Culicoidea</taxon>
        <taxon>Culicidae</taxon>
        <taxon>Anophelinae</taxon>
        <taxon>Anopheles</taxon>
        <taxon>culicifacies species complex</taxon>
    </lineage>
</organism>
<dbReference type="VEuPathDB" id="VectorBase:ACUA027256"/>
<dbReference type="EnsemblMetazoa" id="ACUA027256-RA">
    <property type="protein sequence ID" value="ACUA027256-PA"/>
    <property type="gene ID" value="ACUA027256"/>
</dbReference>
<proteinExistence type="predicted"/>
<dbReference type="AlphaFoldDB" id="A0A182MVH9"/>
<reference evidence="1" key="2">
    <citation type="submission" date="2020-05" db="UniProtKB">
        <authorList>
            <consortium name="EnsemblMetazoa"/>
        </authorList>
    </citation>
    <scope>IDENTIFICATION</scope>
    <source>
        <strain evidence="1">A-37</strain>
    </source>
</reference>